<evidence type="ECO:0000313" key="3">
    <source>
        <dbReference type="EMBL" id="AFD00860.1"/>
    </source>
</evidence>
<dbReference type="PANTHER" id="PTHR44068:SF11">
    <property type="entry name" value="GERANYL DIPHOSPHATE 2-C-METHYLTRANSFERASE"/>
    <property type="match status" value="1"/>
</dbReference>
<dbReference type="HOGENOM" id="CLU_039068_8_0_2"/>
<dbReference type="RefSeq" id="WP_014406691.1">
    <property type="nucleotide sequence ID" value="NC_017034.1"/>
</dbReference>
<sequence>MWCDRMVYAGVEAGPGKRRFSYLDLLASIGSAKHIGGKGATETLINEAGIRPGSLVLDVGCGMGKTSCMLAKERGCHVIGLDIMPRMVRESRERARRLGVDDKAAFLRCDARSLPFKPETFDAVIVESVTIFVEEVEKALAEYRRVVKNGGAVCDNEVCVTRDAMGKMVDRLDDLKSIFTAFCSMTSKGILTFEDWKELYEKLFGNVRASHHLLDMSVEMETRREDGLKSIAAGIKSMWLYMTNPEARKIIDEGRKMMSFQGEFGYGLFVSHKRG</sequence>
<dbReference type="InterPro" id="IPR050447">
    <property type="entry name" value="Erg6_SMT_methyltransf"/>
</dbReference>
<gene>
    <name evidence="3" type="ordered locus">Mtc_2122</name>
</gene>
<keyword evidence="1" id="KW-0808">Transferase</keyword>
<keyword evidence="3" id="KW-0830">Ubiquinone</keyword>
<dbReference type="GeneID" id="11972279"/>
<dbReference type="Proteomes" id="UP000005233">
    <property type="component" value="Chromosome"/>
</dbReference>
<dbReference type="EMBL" id="CP003243">
    <property type="protein sequence ID" value="AFD00860.1"/>
    <property type="molecule type" value="Genomic_DNA"/>
</dbReference>
<feature type="domain" description="Methyltransferase type 11" evidence="2">
    <location>
        <begin position="57"/>
        <end position="153"/>
    </location>
</feature>
<reference evidence="3 4" key="1">
    <citation type="journal article" date="2012" name="J. Bacteriol.">
        <title>Complete genome sequence of a thermophilic methanogen, Methanocella conradii HZ254, isolated from Chinese rice field soil.</title>
        <authorList>
            <person name="Lu Z."/>
            <person name="Lu Y."/>
        </authorList>
    </citation>
    <scope>NUCLEOTIDE SEQUENCE [LARGE SCALE GENOMIC DNA]</scope>
    <source>
        <strain evidence="4">DSM 24694 / JCM 17849 / CGMCC 1.5162 / HZ254</strain>
    </source>
</reference>
<dbReference type="InterPro" id="IPR029063">
    <property type="entry name" value="SAM-dependent_MTases_sf"/>
</dbReference>
<keyword evidence="3" id="KW-0489">Methyltransferase</keyword>
<protein>
    <submittedName>
        <fullName evidence="3">Methylase involved in ubiquinone/menaquinone biosynthesis</fullName>
    </submittedName>
</protein>
<keyword evidence="4" id="KW-1185">Reference proteome</keyword>
<name>H8I842_METCZ</name>
<evidence type="ECO:0000313" key="4">
    <source>
        <dbReference type="Proteomes" id="UP000005233"/>
    </source>
</evidence>
<dbReference type="CDD" id="cd02440">
    <property type="entry name" value="AdoMet_MTases"/>
    <property type="match status" value="1"/>
</dbReference>
<dbReference type="GO" id="GO:0032259">
    <property type="term" value="P:methylation"/>
    <property type="evidence" value="ECO:0007669"/>
    <property type="project" value="UniProtKB-KW"/>
</dbReference>
<dbReference type="GO" id="GO:0008757">
    <property type="term" value="F:S-adenosylmethionine-dependent methyltransferase activity"/>
    <property type="evidence" value="ECO:0007669"/>
    <property type="project" value="InterPro"/>
</dbReference>
<dbReference type="STRING" id="1041930.Mtc_2122"/>
<dbReference type="Pfam" id="PF08241">
    <property type="entry name" value="Methyltransf_11"/>
    <property type="match status" value="1"/>
</dbReference>
<evidence type="ECO:0000259" key="2">
    <source>
        <dbReference type="Pfam" id="PF08241"/>
    </source>
</evidence>
<dbReference type="Gene3D" id="3.40.50.150">
    <property type="entry name" value="Vaccinia Virus protein VP39"/>
    <property type="match status" value="1"/>
</dbReference>
<accession>H8I842</accession>
<proteinExistence type="predicted"/>
<dbReference type="KEGG" id="mez:Mtc_2122"/>
<dbReference type="InterPro" id="IPR013216">
    <property type="entry name" value="Methyltransf_11"/>
</dbReference>
<dbReference type="PANTHER" id="PTHR44068">
    <property type="entry name" value="ZGC:194242"/>
    <property type="match status" value="1"/>
</dbReference>
<dbReference type="AlphaFoldDB" id="H8I842"/>
<organism evidence="3 4">
    <name type="scientific">Methanocella conradii (strain DSM 24694 / JCM 17849 / CGMCC 1.5162 / HZ254)</name>
    <dbReference type="NCBI Taxonomy" id="1041930"/>
    <lineage>
        <taxon>Archaea</taxon>
        <taxon>Methanobacteriati</taxon>
        <taxon>Methanobacteriota</taxon>
        <taxon>Stenosarchaea group</taxon>
        <taxon>Methanomicrobia</taxon>
        <taxon>Methanocellales</taxon>
        <taxon>Methanocellaceae</taxon>
        <taxon>Methanocella</taxon>
    </lineage>
</organism>
<evidence type="ECO:0000256" key="1">
    <source>
        <dbReference type="ARBA" id="ARBA00022679"/>
    </source>
</evidence>
<dbReference type="SUPFAM" id="SSF53335">
    <property type="entry name" value="S-adenosyl-L-methionine-dependent methyltransferases"/>
    <property type="match status" value="1"/>
</dbReference>
<dbReference type="eggNOG" id="arCOG01792">
    <property type="taxonomic scope" value="Archaea"/>
</dbReference>